<evidence type="ECO:0000256" key="1">
    <source>
        <dbReference type="ARBA" id="ARBA00038240"/>
    </source>
</evidence>
<name>A0A9D1FZ33_9FIRM</name>
<dbReference type="Pfam" id="PF01636">
    <property type="entry name" value="APH"/>
    <property type="match status" value="1"/>
</dbReference>
<reference evidence="3" key="2">
    <citation type="journal article" date="2021" name="PeerJ">
        <title>Extensive microbial diversity within the chicken gut microbiome revealed by metagenomics and culture.</title>
        <authorList>
            <person name="Gilroy R."/>
            <person name="Ravi A."/>
            <person name="Getino M."/>
            <person name="Pursley I."/>
            <person name="Horton D.L."/>
            <person name="Alikhan N.F."/>
            <person name="Baker D."/>
            <person name="Gharbi K."/>
            <person name="Hall N."/>
            <person name="Watson M."/>
            <person name="Adriaenssens E.M."/>
            <person name="Foster-Nyarko E."/>
            <person name="Jarju S."/>
            <person name="Secka A."/>
            <person name="Antonio M."/>
            <person name="Oren A."/>
            <person name="Chaudhuri R.R."/>
            <person name="La Ragione R."/>
            <person name="Hildebrand F."/>
            <person name="Pallen M.J."/>
        </authorList>
    </citation>
    <scope>NUCLEOTIDE SEQUENCE</scope>
    <source>
        <strain evidence="3">13766</strain>
    </source>
</reference>
<comment type="similarity">
    <text evidence="1">Belongs to the pseudomonas-type ThrB family.</text>
</comment>
<organism evidence="3 4">
    <name type="scientific">Candidatus Alectryocaccomicrobium excrementavium</name>
    <dbReference type="NCBI Taxonomy" id="2840668"/>
    <lineage>
        <taxon>Bacteria</taxon>
        <taxon>Bacillati</taxon>
        <taxon>Bacillota</taxon>
        <taxon>Clostridia</taxon>
        <taxon>Candidatus Alectryocaccomicrobium</taxon>
    </lineage>
</organism>
<accession>A0A9D1FZ33</accession>
<dbReference type="Gene3D" id="3.90.1200.10">
    <property type="match status" value="1"/>
</dbReference>
<evidence type="ECO:0000313" key="3">
    <source>
        <dbReference type="EMBL" id="HIS92238.1"/>
    </source>
</evidence>
<comment type="caution">
    <text evidence="3">The sequence shown here is derived from an EMBL/GenBank/DDBJ whole genome shotgun (WGS) entry which is preliminary data.</text>
</comment>
<dbReference type="EMBL" id="DVJN01000090">
    <property type="protein sequence ID" value="HIS92238.1"/>
    <property type="molecule type" value="Genomic_DNA"/>
</dbReference>
<evidence type="ECO:0000259" key="2">
    <source>
        <dbReference type="Pfam" id="PF01636"/>
    </source>
</evidence>
<dbReference type="Proteomes" id="UP000824140">
    <property type="component" value="Unassembled WGS sequence"/>
</dbReference>
<feature type="domain" description="Aminoglycoside phosphotransferase" evidence="2">
    <location>
        <begin position="20"/>
        <end position="264"/>
    </location>
</feature>
<dbReference type="SUPFAM" id="SSF56112">
    <property type="entry name" value="Protein kinase-like (PK-like)"/>
    <property type="match status" value="1"/>
</dbReference>
<dbReference type="GO" id="GO:0019202">
    <property type="term" value="F:amino acid kinase activity"/>
    <property type="evidence" value="ECO:0007669"/>
    <property type="project" value="TreeGrafter"/>
</dbReference>
<dbReference type="InterPro" id="IPR002575">
    <property type="entry name" value="Aminoglycoside_PTrfase"/>
</dbReference>
<evidence type="ECO:0000313" key="4">
    <source>
        <dbReference type="Proteomes" id="UP000824140"/>
    </source>
</evidence>
<proteinExistence type="inferred from homology"/>
<dbReference type="Gene3D" id="3.30.200.20">
    <property type="entry name" value="Phosphorylase Kinase, domain 1"/>
    <property type="match status" value="1"/>
</dbReference>
<dbReference type="PANTHER" id="PTHR21064:SF6">
    <property type="entry name" value="AMINOGLYCOSIDE PHOSPHOTRANSFERASE DOMAIN-CONTAINING PROTEIN"/>
    <property type="match status" value="1"/>
</dbReference>
<sequence length="322" mass="36553">MEEALRESLLREYGLRAEEAQPVSGGWLNEKWKVASGGETWLVKRFSTHRYDAPKLQRLERALSRQVDLLALGAPCPRILLCQNRPLCFLPDGTAYMVMAFLPGRTLPPERVTVEQMASLGEACGRIHRAFDHLEPRAYREEEAVWRANPPVALLRGHFAARAAEKMDGAPPAYRQAVRAQLPLLEQDLEGLFSGVPCGMAHEDFTSDNVLFLPGRVSAVVDFDRNQFGCRWHDVGRALLSFALEGEDLSKEKVRAFCAGYARHFPFSLADAARALRIAWCIEAPWWVQRVCFEEDQGKATRFRDEILWVGAHWFELEEQIC</sequence>
<dbReference type="InterPro" id="IPR050249">
    <property type="entry name" value="Pseudomonas-type_ThrB"/>
</dbReference>
<dbReference type="InterPro" id="IPR011009">
    <property type="entry name" value="Kinase-like_dom_sf"/>
</dbReference>
<gene>
    <name evidence="3" type="ORF">IAA84_04390</name>
</gene>
<dbReference type="PANTHER" id="PTHR21064">
    <property type="entry name" value="AMINOGLYCOSIDE PHOSPHOTRANSFERASE DOMAIN-CONTAINING PROTEIN-RELATED"/>
    <property type="match status" value="1"/>
</dbReference>
<protein>
    <submittedName>
        <fullName evidence="3">Phosphotransferase</fullName>
    </submittedName>
</protein>
<reference evidence="3" key="1">
    <citation type="submission" date="2020-10" db="EMBL/GenBank/DDBJ databases">
        <authorList>
            <person name="Gilroy R."/>
        </authorList>
    </citation>
    <scope>NUCLEOTIDE SEQUENCE</scope>
    <source>
        <strain evidence="3">13766</strain>
    </source>
</reference>
<dbReference type="AlphaFoldDB" id="A0A9D1FZ33"/>